<feature type="signal peptide" evidence="1">
    <location>
        <begin position="1"/>
        <end position="26"/>
    </location>
</feature>
<reference evidence="3" key="1">
    <citation type="submission" date="2021-11" db="EMBL/GenBank/DDBJ databases">
        <title>Cultivation dependent microbiological survey of springs from the worlds oldest radium mine currently devoted to the extraction of radon-saturated water.</title>
        <authorList>
            <person name="Kapinusova G."/>
            <person name="Smrhova T."/>
            <person name="Strejcek M."/>
            <person name="Suman J."/>
            <person name="Jani K."/>
            <person name="Pajer P."/>
            <person name="Uhlik O."/>
        </authorList>
    </citation>
    <scope>NUCLEOTIDE SEQUENCE [LARGE SCALE GENOMIC DNA]</scope>
    <source>
        <strain evidence="3">J379</strain>
    </source>
</reference>
<keyword evidence="1" id="KW-0732">Signal</keyword>
<sequence length="497" mass="50946">MSAPRLLILGGIAAAAVLAGSSPASAAVTIGAPLNLPANVAAGCERSPSLFGFFGPGSQFTGATSCTWLGADRIANPTWTSQVPRGQWVIVRVRVRAGASVGPMAAVVLGNQRSQVGAGGGTICCRAMSESAAFTPAPNQVTQVNTRLPVGNTVSVVTGEPIETVDYLAINVLSAGVSLPVHDTGVYTDMGSVRSSAFWPAMRTNQEQALNSGFFGMFPLIQADLEPDADGDGFGDETQDSCATDATIRSGPVATAAQCRPPAPVTGGGVTTPAPAGSFIAGPAGARDTVLVAGSRTTAIPIICPAGAPAACTGRVGARTVQRLSTRMATTAATAHLPLPAKPFTVAPGKIGQVALTLPAGARRELARRGRLALNVTVTQTAPTAATATHRITVRRVAKTVRATRSGRVTVRVEDLANADATKNVTYDLRSGADLLGKVFTTPRPGRVRSVTFRLDADARATLRRARRLTARVAASYYDGAGNPIGASRPITLLAPR</sequence>
<dbReference type="EMBL" id="CP088295">
    <property type="protein sequence ID" value="UUY05847.1"/>
    <property type="molecule type" value="Genomic_DNA"/>
</dbReference>
<dbReference type="RefSeq" id="WP_353866288.1">
    <property type="nucleotide sequence ID" value="NZ_CP088295.1"/>
</dbReference>
<name>A0ABY5PMR1_9ACTN</name>
<organism evidence="2 3">
    <name type="scientific">Svornostia abyssi</name>
    <dbReference type="NCBI Taxonomy" id="2898438"/>
    <lineage>
        <taxon>Bacteria</taxon>
        <taxon>Bacillati</taxon>
        <taxon>Actinomycetota</taxon>
        <taxon>Thermoleophilia</taxon>
        <taxon>Solirubrobacterales</taxon>
        <taxon>Baekduiaceae</taxon>
        <taxon>Svornostia</taxon>
    </lineage>
</organism>
<evidence type="ECO:0000256" key="1">
    <source>
        <dbReference type="SAM" id="SignalP"/>
    </source>
</evidence>
<evidence type="ECO:0000313" key="2">
    <source>
        <dbReference type="EMBL" id="UUY05847.1"/>
    </source>
</evidence>
<dbReference type="Proteomes" id="UP001058860">
    <property type="component" value="Chromosome"/>
</dbReference>
<proteinExistence type="predicted"/>
<accession>A0ABY5PMR1</accession>
<protein>
    <submittedName>
        <fullName evidence="2">Uncharacterized protein</fullName>
    </submittedName>
</protein>
<feature type="chain" id="PRO_5047390540" evidence="1">
    <location>
        <begin position="27"/>
        <end position="497"/>
    </location>
</feature>
<evidence type="ECO:0000313" key="3">
    <source>
        <dbReference type="Proteomes" id="UP001058860"/>
    </source>
</evidence>
<keyword evidence="3" id="KW-1185">Reference proteome</keyword>
<gene>
    <name evidence="2" type="ORF">LRS13_10110</name>
</gene>